<reference evidence="2 3" key="1">
    <citation type="submission" date="2024-02" db="EMBL/GenBank/DDBJ databases">
        <title>Discinaceae phylogenomics.</title>
        <authorList>
            <person name="Dirks A.C."/>
            <person name="James T.Y."/>
        </authorList>
    </citation>
    <scope>NUCLEOTIDE SEQUENCE [LARGE SCALE GENOMIC DNA]</scope>
    <source>
        <strain evidence="2 3">ACD0624</strain>
    </source>
</reference>
<keyword evidence="3" id="KW-1185">Reference proteome</keyword>
<dbReference type="EMBL" id="JBBBZM010000095">
    <property type="protein sequence ID" value="KAL0634405.1"/>
    <property type="molecule type" value="Genomic_DNA"/>
</dbReference>
<evidence type="ECO:0000256" key="1">
    <source>
        <dbReference type="SAM" id="SignalP"/>
    </source>
</evidence>
<sequence length="106" mass="11303">MKFTTAAAAFLFALPALAANCNPEGSAGSVETYQQVAAGVCNGSCGSSSNPCRINNIYGWYVGNEKVHCWDAFNNIIAQCVQSGRGGGSWDWDSDGIDAHFYLQTR</sequence>
<name>A0ABR3GF54_9PEZI</name>
<organism evidence="2 3">
    <name type="scientific">Discina gigas</name>
    <dbReference type="NCBI Taxonomy" id="1032678"/>
    <lineage>
        <taxon>Eukaryota</taxon>
        <taxon>Fungi</taxon>
        <taxon>Dikarya</taxon>
        <taxon>Ascomycota</taxon>
        <taxon>Pezizomycotina</taxon>
        <taxon>Pezizomycetes</taxon>
        <taxon>Pezizales</taxon>
        <taxon>Discinaceae</taxon>
        <taxon>Discina</taxon>
    </lineage>
</organism>
<feature type="signal peptide" evidence="1">
    <location>
        <begin position="1"/>
        <end position="18"/>
    </location>
</feature>
<accession>A0ABR3GF54</accession>
<dbReference type="Proteomes" id="UP001447188">
    <property type="component" value="Unassembled WGS sequence"/>
</dbReference>
<keyword evidence="1" id="KW-0732">Signal</keyword>
<comment type="caution">
    <text evidence="2">The sequence shown here is derived from an EMBL/GenBank/DDBJ whole genome shotgun (WGS) entry which is preliminary data.</text>
</comment>
<proteinExistence type="predicted"/>
<evidence type="ECO:0000313" key="2">
    <source>
        <dbReference type="EMBL" id="KAL0634405.1"/>
    </source>
</evidence>
<protein>
    <submittedName>
        <fullName evidence="2">Uncharacterized protein</fullName>
    </submittedName>
</protein>
<evidence type="ECO:0000313" key="3">
    <source>
        <dbReference type="Proteomes" id="UP001447188"/>
    </source>
</evidence>
<feature type="chain" id="PRO_5047325561" evidence="1">
    <location>
        <begin position="19"/>
        <end position="106"/>
    </location>
</feature>
<gene>
    <name evidence="2" type="ORF">Q9L58_006653</name>
</gene>